<feature type="domain" description="Response regulatory" evidence="13">
    <location>
        <begin position="491"/>
        <end position="607"/>
    </location>
</feature>
<dbReference type="RefSeq" id="WP_213379980.1">
    <property type="nucleotide sequence ID" value="NZ_AP024563.1"/>
</dbReference>
<comment type="catalytic activity">
    <reaction evidence="1">
        <text>ATP + protein L-histidine = ADP + protein N-phospho-L-histidine.</text>
        <dbReference type="EC" id="2.7.13.3"/>
    </reaction>
</comment>
<evidence type="ECO:0000313" key="14">
    <source>
        <dbReference type="EMBL" id="BCU05726.1"/>
    </source>
</evidence>
<sequence length="613" mass="66270">MSILVGLIHNATLLLALVAAYSLLIARLPRERLAVQILNGVVFGVVALVGMIYPVTLMPDLIFDGRTVVVGLAGAFGGAPAAIVAALIASAYRIWLGGPGLYMGVGTILTAALLGSLFHALHRAGRVRLNVWTLFLLALLVHVLALAWVPLLPPDWRPRVLEQIAVPYLAVLTVVMALLGSLLQAQEQRFEDEQALRRAEAELQRRRCDLEALVEARTAELAAARDAAEAANRAKSEFLANMSHEIRTPLNAISGMAHLMRQAGLSPDQTARLDKLEAASTHLLSLINAILEFSKIESGKLTLESAPLQVERLVEQVVAMLNERAAAKGLEFVAEVDALPPYLLGDATRLQQALINYAGNAIKFTEHGRIALRVTLAEEEAASALVRFEVEDTGIGIKPEVLPCLFAAFEQGDNSITRQHGGTGLGLAITQRLARLMGGEAGADSTPGVGSRFWFSARLLKGEPIAFAPRPESGAPENAGERLKRDHAGCRVLLVEDEPINQEIARDLLEEAGLRVDTADDGVEAVRLSAERDYALILMDMQMPNMDGLEATRRIRQDPHSARTPIVAMTANAFAEDRARCLEAGMNDFLTKPVMPETLYGVVDTWLSVPNGR</sequence>
<accession>A0ABM7QIY9</accession>
<evidence type="ECO:0000256" key="8">
    <source>
        <dbReference type="ARBA" id="ARBA00023136"/>
    </source>
</evidence>
<feature type="transmembrane region" description="Helical" evidence="11">
    <location>
        <begin position="164"/>
        <end position="183"/>
    </location>
</feature>
<dbReference type="SUPFAM" id="SSF52172">
    <property type="entry name" value="CheY-like"/>
    <property type="match status" value="1"/>
</dbReference>
<evidence type="ECO:0000256" key="5">
    <source>
        <dbReference type="ARBA" id="ARBA00022553"/>
    </source>
</evidence>
<comment type="subcellular location">
    <subcellularLocation>
        <location evidence="2">Cell membrane</location>
        <topology evidence="2">Multi-pass membrane protein</topology>
    </subcellularLocation>
</comment>
<keyword evidence="4" id="KW-1003">Cell membrane</keyword>
<dbReference type="InterPro" id="IPR036097">
    <property type="entry name" value="HisK_dim/P_sf"/>
</dbReference>
<dbReference type="Pfam" id="PF02518">
    <property type="entry name" value="HATPase_c"/>
    <property type="match status" value="1"/>
</dbReference>
<dbReference type="SUPFAM" id="SSF55874">
    <property type="entry name" value="ATPase domain of HSP90 chaperone/DNA topoisomerase II/histidine kinase"/>
    <property type="match status" value="1"/>
</dbReference>
<dbReference type="SMART" id="SM00448">
    <property type="entry name" value="REC"/>
    <property type="match status" value="1"/>
</dbReference>
<keyword evidence="7 11" id="KW-1133">Transmembrane helix</keyword>
<dbReference type="InterPro" id="IPR005467">
    <property type="entry name" value="His_kinase_dom"/>
</dbReference>
<feature type="transmembrane region" description="Helical" evidence="11">
    <location>
        <begin position="37"/>
        <end position="56"/>
    </location>
</feature>
<dbReference type="InterPro" id="IPR001789">
    <property type="entry name" value="Sig_transdc_resp-reg_receiver"/>
</dbReference>
<feature type="transmembrane region" description="Helical" evidence="11">
    <location>
        <begin position="101"/>
        <end position="120"/>
    </location>
</feature>
<dbReference type="Gene3D" id="3.40.50.2300">
    <property type="match status" value="1"/>
</dbReference>
<dbReference type="EMBL" id="AP024563">
    <property type="protein sequence ID" value="BCU05726.1"/>
    <property type="molecule type" value="Genomic_DNA"/>
</dbReference>
<dbReference type="InterPro" id="IPR004358">
    <property type="entry name" value="Sig_transdc_His_kin-like_C"/>
</dbReference>
<feature type="transmembrane region" description="Helical" evidence="11">
    <location>
        <begin position="6"/>
        <end position="25"/>
    </location>
</feature>
<evidence type="ECO:0000259" key="12">
    <source>
        <dbReference type="PROSITE" id="PS50109"/>
    </source>
</evidence>
<reference evidence="14 15" key="1">
    <citation type="submission" date="2021-04" db="EMBL/GenBank/DDBJ databases">
        <title>Complete genome sequencing of Allochromatium tepidum strain NZ.</title>
        <authorList>
            <person name="Tsukatani Y."/>
            <person name="Mori H."/>
        </authorList>
    </citation>
    <scope>NUCLEOTIDE SEQUENCE [LARGE SCALE GENOMIC DNA]</scope>
    <source>
        <strain evidence="14 15">NZ</strain>
    </source>
</reference>
<keyword evidence="10" id="KW-0175">Coiled coil</keyword>
<keyword evidence="8 11" id="KW-0472">Membrane</keyword>
<evidence type="ECO:0000256" key="9">
    <source>
        <dbReference type="PROSITE-ProRule" id="PRU00169"/>
    </source>
</evidence>
<gene>
    <name evidence="14" type="ORF">Atep_04030</name>
</gene>
<dbReference type="Pfam" id="PF00512">
    <property type="entry name" value="HisKA"/>
    <property type="match status" value="1"/>
</dbReference>
<evidence type="ECO:0000256" key="11">
    <source>
        <dbReference type="SAM" id="Phobius"/>
    </source>
</evidence>
<dbReference type="InterPro" id="IPR003661">
    <property type="entry name" value="HisK_dim/P_dom"/>
</dbReference>
<keyword evidence="5 9" id="KW-0597">Phosphoprotein</keyword>
<dbReference type="Pfam" id="PF07694">
    <property type="entry name" value="5TM-5TMR_LYT"/>
    <property type="match status" value="1"/>
</dbReference>
<dbReference type="SUPFAM" id="SSF47384">
    <property type="entry name" value="Homodimeric domain of signal transducing histidine kinase"/>
    <property type="match status" value="1"/>
</dbReference>
<name>A0ABM7QIY9_9GAMM</name>
<evidence type="ECO:0000256" key="1">
    <source>
        <dbReference type="ARBA" id="ARBA00000085"/>
    </source>
</evidence>
<dbReference type="PANTHER" id="PTHR45339">
    <property type="entry name" value="HYBRID SIGNAL TRANSDUCTION HISTIDINE KINASE J"/>
    <property type="match status" value="1"/>
</dbReference>
<organism evidence="14 15">
    <name type="scientific">Allochromatium tepidum</name>
    <dbReference type="NCBI Taxonomy" id="553982"/>
    <lineage>
        <taxon>Bacteria</taxon>
        <taxon>Pseudomonadati</taxon>
        <taxon>Pseudomonadota</taxon>
        <taxon>Gammaproteobacteria</taxon>
        <taxon>Chromatiales</taxon>
        <taxon>Chromatiaceae</taxon>
        <taxon>Allochromatium</taxon>
    </lineage>
</organism>
<dbReference type="Proteomes" id="UP000680679">
    <property type="component" value="Chromosome"/>
</dbReference>
<dbReference type="SMART" id="SM00387">
    <property type="entry name" value="HATPase_c"/>
    <property type="match status" value="1"/>
</dbReference>
<dbReference type="Pfam" id="PF00072">
    <property type="entry name" value="Response_reg"/>
    <property type="match status" value="1"/>
</dbReference>
<dbReference type="InterPro" id="IPR003594">
    <property type="entry name" value="HATPase_dom"/>
</dbReference>
<dbReference type="Gene3D" id="3.30.565.10">
    <property type="entry name" value="Histidine kinase-like ATPase, C-terminal domain"/>
    <property type="match status" value="1"/>
</dbReference>
<dbReference type="PANTHER" id="PTHR45339:SF5">
    <property type="entry name" value="HISTIDINE KINASE"/>
    <property type="match status" value="1"/>
</dbReference>
<evidence type="ECO:0000256" key="7">
    <source>
        <dbReference type="ARBA" id="ARBA00022989"/>
    </source>
</evidence>
<dbReference type="CDD" id="cd17546">
    <property type="entry name" value="REC_hyHK_CKI1_RcsC-like"/>
    <property type="match status" value="1"/>
</dbReference>
<feature type="domain" description="Histidine kinase" evidence="12">
    <location>
        <begin position="241"/>
        <end position="461"/>
    </location>
</feature>
<dbReference type="InterPro" id="IPR011006">
    <property type="entry name" value="CheY-like_superfamily"/>
</dbReference>
<dbReference type="EC" id="2.7.13.3" evidence="3"/>
<evidence type="ECO:0000256" key="6">
    <source>
        <dbReference type="ARBA" id="ARBA00022692"/>
    </source>
</evidence>
<dbReference type="PROSITE" id="PS50110">
    <property type="entry name" value="RESPONSE_REGULATORY"/>
    <property type="match status" value="1"/>
</dbReference>
<evidence type="ECO:0000259" key="13">
    <source>
        <dbReference type="PROSITE" id="PS50110"/>
    </source>
</evidence>
<dbReference type="InterPro" id="IPR011620">
    <property type="entry name" value="Sig_transdc_His_kinase_LytS_TM"/>
</dbReference>
<feature type="coiled-coil region" evidence="10">
    <location>
        <begin position="182"/>
        <end position="216"/>
    </location>
</feature>
<dbReference type="InterPro" id="IPR036890">
    <property type="entry name" value="HATPase_C_sf"/>
</dbReference>
<proteinExistence type="predicted"/>
<keyword evidence="15" id="KW-1185">Reference proteome</keyword>
<evidence type="ECO:0000256" key="10">
    <source>
        <dbReference type="SAM" id="Coils"/>
    </source>
</evidence>
<evidence type="ECO:0000313" key="15">
    <source>
        <dbReference type="Proteomes" id="UP000680679"/>
    </source>
</evidence>
<dbReference type="PROSITE" id="PS50109">
    <property type="entry name" value="HIS_KIN"/>
    <property type="match status" value="1"/>
</dbReference>
<feature type="transmembrane region" description="Helical" evidence="11">
    <location>
        <begin position="132"/>
        <end position="152"/>
    </location>
</feature>
<dbReference type="Gene3D" id="1.10.287.130">
    <property type="match status" value="1"/>
</dbReference>
<evidence type="ECO:0000256" key="4">
    <source>
        <dbReference type="ARBA" id="ARBA00022475"/>
    </source>
</evidence>
<protein>
    <recommendedName>
        <fullName evidence="3">histidine kinase</fullName>
        <ecNumber evidence="3">2.7.13.3</ecNumber>
    </recommendedName>
</protein>
<keyword evidence="6 11" id="KW-0812">Transmembrane</keyword>
<evidence type="ECO:0000256" key="3">
    <source>
        <dbReference type="ARBA" id="ARBA00012438"/>
    </source>
</evidence>
<feature type="modified residue" description="4-aspartylphosphate" evidence="9">
    <location>
        <position position="540"/>
    </location>
</feature>
<evidence type="ECO:0000256" key="2">
    <source>
        <dbReference type="ARBA" id="ARBA00004651"/>
    </source>
</evidence>
<dbReference type="CDD" id="cd00082">
    <property type="entry name" value="HisKA"/>
    <property type="match status" value="1"/>
</dbReference>
<dbReference type="CDD" id="cd16922">
    <property type="entry name" value="HATPase_EvgS-ArcB-TorS-like"/>
    <property type="match status" value="1"/>
</dbReference>
<dbReference type="SMART" id="SM00388">
    <property type="entry name" value="HisKA"/>
    <property type="match status" value="1"/>
</dbReference>
<feature type="transmembrane region" description="Helical" evidence="11">
    <location>
        <begin position="68"/>
        <end position="89"/>
    </location>
</feature>
<dbReference type="PRINTS" id="PR00344">
    <property type="entry name" value="BCTRLSENSOR"/>
</dbReference>